<name>A0A3N6M6R4_NATCH</name>
<dbReference type="Proteomes" id="UP000282323">
    <property type="component" value="Unassembled WGS sequence"/>
</dbReference>
<dbReference type="Pfam" id="PF04250">
    <property type="entry name" value="DUF429"/>
    <property type="match status" value="1"/>
</dbReference>
<reference evidence="1 2" key="1">
    <citation type="submission" date="2018-10" db="EMBL/GenBank/DDBJ databases">
        <title>Natrarchaeobius chitinivorans gen. nov., sp. nov., and Natrarchaeobius haloalkaliphilus sp. nov., alkaliphilic, chitin-utilizing haloarchaea from hypersaline alkaline lakes.</title>
        <authorList>
            <person name="Sorokin D.Y."/>
            <person name="Elcheninov A.G."/>
            <person name="Kostrikina N.A."/>
            <person name="Bale N.J."/>
            <person name="Sinninghe Damste J.S."/>
            <person name="Khijniak T.V."/>
            <person name="Kublanov I.V."/>
            <person name="Toshchakov S.V."/>
        </authorList>
    </citation>
    <scope>NUCLEOTIDE SEQUENCE [LARGE SCALE GENOMIC DNA]</scope>
    <source>
        <strain evidence="1 2">AArcht4T</strain>
    </source>
</reference>
<keyword evidence="2" id="KW-1185">Reference proteome</keyword>
<dbReference type="EMBL" id="REGA01000020">
    <property type="protein sequence ID" value="RQG91790.1"/>
    <property type="molecule type" value="Genomic_DNA"/>
</dbReference>
<dbReference type="InterPro" id="IPR007362">
    <property type="entry name" value="DUF429"/>
</dbReference>
<dbReference type="AlphaFoldDB" id="A0A3N6M6R4"/>
<comment type="caution">
    <text evidence="1">The sequence shown here is derived from an EMBL/GenBank/DDBJ whole genome shotgun (WGS) entry which is preliminary data.</text>
</comment>
<accession>A0A3N6M6R4</accession>
<gene>
    <name evidence="1" type="ORF">EA473_18500</name>
</gene>
<dbReference type="RefSeq" id="WP_124197065.1">
    <property type="nucleotide sequence ID" value="NZ_REGA01000020.1"/>
</dbReference>
<organism evidence="1 2">
    <name type="scientific">Natrarchaeobius chitinivorans</name>
    <dbReference type="NCBI Taxonomy" id="1679083"/>
    <lineage>
        <taxon>Archaea</taxon>
        <taxon>Methanobacteriati</taxon>
        <taxon>Methanobacteriota</taxon>
        <taxon>Stenosarchaea group</taxon>
        <taxon>Halobacteria</taxon>
        <taxon>Halobacteriales</taxon>
        <taxon>Natrialbaceae</taxon>
        <taxon>Natrarchaeobius</taxon>
    </lineage>
</organism>
<proteinExistence type="predicted"/>
<evidence type="ECO:0000313" key="2">
    <source>
        <dbReference type="Proteomes" id="UP000282323"/>
    </source>
</evidence>
<evidence type="ECO:0000313" key="1">
    <source>
        <dbReference type="EMBL" id="RQG91790.1"/>
    </source>
</evidence>
<protein>
    <submittedName>
        <fullName evidence="1">DUF429 domain-containing protein</fullName>
    </submittedName>
</protein>
<sequence length="239" mass="26502">MAGDFEELWESFDRTPDRILVDVPIGLFDEDDDETGERGRRCDTLARNALGSRSASVFTPPARQAAVRARDGKSHEDVSETNRDIVGKGLSIQAYHIAPGIAQMDSFLNSGNEAEMERRRERVEEAHPEVCFVAFNGGELEHPKTSAVGLGERLSVLENVADDPAKTFREITRELAEHEDEGDVTDVTADDVLDALALALTASANEDELRTIPENPPKDQRRLPMQMVYRAESPLEVSR</sequence>
<dbReference type="OrthoDB" id="132880at2157"/>